<dbReference type="AlphaFoldDB" id="A0A1J5Q9N7"/>
<name>A0A1J5Q9N7_9ZZZZ</name>
<protein>
    <submittedName>
        <fullName evidence="1">Uncharacterized protein</fullName>
    </submittedName>
</protein>
<evidence type="ECO:0000313" key="1">
    <source>
        <dbReference type="EMBL" id="OIQ80345.1"/>
    </source>
</evidence>
<proteinExistence type="predicted"/>
<reference evidence="1" key="1">
    <citation type="submission" date="2016-10" db="EMBL/GenBank/DDBJ databases">
        <title>Sequence of Gallionella enrichment culture.</title>
        <authorList>
            <person name="Poehlein A."/>
            <person name="Muehling M."/>
            <person name="Daniel R."/>
        </authorList>
    </citation>
    <scope>NUCLEOTIDE SEQUENCE</scope>
</reference>
<gene>
    <name evidence="1" type="ORF">GALL_379070</name>
</gene>
<dbReference type="EMBL" id="MLJW01001073">
    <property type="protein sequence ID" value="OIQ80345.1"/>
    <property type="molecule type" value="Genomic_DNA"/>
</dbReference>
<comment type="caution">
    <text evidence="1">The sequence shown here is derived from an EMBL/GenBank/DDBJ whole genome shotgun (WGS) entry which is preliminary data.</text>
</comment>
<sequence length="194" mass="22211">MAEMERRKREDPVYRAELERVEAERTALAEQRRMACQPVFDDLRSVGVEVDDLYRLYEQPESYPVAIPVLLDHLQRDYPERVLEDIGNALPRRPAMTWWDAFKSIYVTTESDAVRDRLAAAMTGCAVRKHYDDLLAFIYDEHLGSSRIYFLRPINRIGNRMDAGRGRAAIQGVAEDPVLGKEAAAILKGLSRSQ</sequence>
<accession>A0A1J5Q9N7</accession>
<organism evidence="1">
    <name type="scientific">mine drainage metagenome</name>
    <dbReference type="NCBI Taxonomy" id="410659"/>
    <lineage>
        <taxon>unclassified sequences</taxon>
        <taxon>metagenomes</taxon>
        <taxon>ecological metagenomes</taxon>
    </lineage>
</organism>